<name>A0A5R9IHT0_9GAMM</name>
<dbReference type="Pfam" id="PF07589">
    <property type="entry name" value="PEP-CTERM"/>
    <property type="match status" value="1"/>
</dbReference>
<feature type="domain" description="Ice-binding protein C-terminal" evidence="2">
    <location>
        <begin position="231"/>
        <end position="255"/>
    </location>
</feature>
<proteinExistence type="predicted"/>
<comment type="caution">
    <text evidence="3">The sequence shown here is derived from an EMBL/GenBank/DDBJ whole genome shotgun (WGS) entry which is preliminary data.</text>
</comment>
<keyword evidence="1" id="KW-0732">Signal</keyword>
<reference evidence="3 4" key="1">
    <citation type="submission" date="2019-05" db="EMBL/GenBank/DDBJ databases">
        <title>Genome sequences of Thalassotalea litorea 1K03283.</title>
        <authorList>
            <person name="Zhang D."/>
        </authorList>
    </citation>
    <scope>NUCLEOTIDE SEQUENCE [LARGE SCALE GENOMIC DNA]</scope>
    <source>
        <strain evidence="3 4">MCCC 1K03283</strain>
    </source>
</reference>
<dbReference type="RefSeq" id="WP_138319754.1">
    <property type="nucleotide sequence ID" value="NZ_VCBC01000008.1"/>
</dbReference>
<keyword evidence="4" id="KW-1185">Reference proteome</keyword>
<sequence length="255" mass="28401">MMKCFTPLITNMARCVTLLALLLTLTARAELIEADAFDDGDNKAFTLDLTGYDLIWLDVSEVKNLDIDDIQVLLEGSLQAQGWRIATFNEANQLLDFLFIQSLVPESVSYPEAVPQCIPELFCTFIEYGGVNSETWAGHHAIVGLDALTDETFAHTFYVSTRKNTYHDFNLTYKSLIPAASLEGYPELSHPDVYLNGYNSTLPMFMDADYIPTLDPNAQPFSFLLVKGPQQIPEPGSILLLVLGLLVVKIGGRRR</sequence>
<dbReference type="InterPro" id="IPR013424">
    <property type="entry name" value="Ice-binding_C"/>
</dbReference>
<protein>
    <submittedName>
        <fullName evidence="3">PEP-CTERM sorting domain-containing protein</fullName>
    </submittedName>
</protein>
<feature type="signal peptide" evidence="1">
    <location>
        <begin position="1"/>
        <end position="29"/>
    </location>
</feature>
<accession>A0A5R9IHT0</accession>
<dbReference type="AlphaFoldDB" id="A0A5R9IHT0"/>
<evidence type="ECO:0000256" key="1">
    <source>
        <dbReference type="SAM" id="SignalP"/>
    </source>
</evidence>
<evidence type="ECO:0000313" key="3">
    <source>
        <dbReference type="EMBL" id="TLU65084.1"/>
    </source>
</evidence>
<dbReference type="OrthoDB" id="6398418at2"/>
<gene>
    <name evidence="3" type="ORF">FE810_09155</name>
</gene>
<feature type="chain" id="PRO_5024289519" evidence="1">
    <location>
        <begin position="30"/>
        <end position="255"/>
    </location>
</feature>
<evidence type="ECO:0000259" key="2">
    <source>
        <dbReference type="Pfam" id="PF07589"/>
    </source>
</evidence>
<dbReference type="Proteomes" id="UP000307790">
    <property type="component" value="Unassembled WGS sequence"/>
</dbReference>
<organism evidence="3 4">
    <name type="scientific">Thalassotalea litorea</name>
    <dbReference type="NCBI Taxonomy" id="2020715"/>
    <lineage>
        <taxon>Bacteria</taxon>
        <taxon>Pseudomonadati</taxon>
        <taxon>Pseudomonadota</taxon>
        <taxon>Gammaproteobacteria</taxon>
        <taxon>Alteromonadales</taxon>
        <taxon>Colwelliaceae</taxon>
        <taxon>Thalassotalea</taxon>
    </lineage>
</organism>
<dbReference type="EMBL" id="VCBC01000008">
    <property type="protein sequence ID" value="TLU65084.1"/>
    <property type="molecule type" value="Genomic_DNA"/>
</dbReference>
<evidence type="ECO:0000313" key="4">
    <source>
        <dbReference type="Proteomes" id="UP000307790"/>
    </source>
</evidence>